<evidence type="ECO:0000256" key="8">
    <source>
        <dbReference type="ARBA" id="ARBA00023065"/>
    </source>
</evidence>
<organism evidence="13 14">
    <name type="scientific">Candidula unifasciata</name>
    <dbReference type="NCBI Taxonomy" id="100452"/>
    <lineage>
        <taxon>Eukaryota</taxon>
        <taxon>Metazoa</taxon>
        <taxon>Spiralia</taxon>
        <taxon>Lophotrochozoa</taxon>
        <taxon>Mollusca</taxon>
        <taxon>Gastropoda</taxon>
        <taxon>Heterobranchia</taxon>
        <taxon>Euthyneura</taxon>
        <taxon>Panpulmonata</taxon>
        <taxon>Eupulmonata</taxon>
        <taxon>Stylommatophora</taxon>
        <taxon>Helicina</taxon>
        <taxon>Helicoidea</taxon>
        <taxon>Geomitridae</taxon>
        <taxon>Candidula</taxon>
    </lineage>
</organism>
<dbReference type="PRINTS" id="PR00169">
    <property type="entry name" value="KCHANNEL"/>
</dbReference>
<sequence length="160" mass="17999">MNSFKSMRVLRVFTVLYRNEYTKVMMLSLNASAHPLSLLVLAALMAALIFGSLIYVAELSFGTYSFKSLAQATWYGYETMTSIGYGEILPNSIPGYIVSLFCGMFGVILLSMPIAIMSESFQQYMVGLRIHKHQLARVYYKNNQGQKNAVRSVILSAYVF</sequence>
<evidence type="ECO:0000256" key="2">
    <source>
        <dbReference type="ARBA" id="ARBA00022448"/>
    </source>
</evidence>
<keyword evidence="8" id="KW-0406">Ion transport</keyword>
<feature type="domain" description="Ion transport" evidence="12">
    <location>
        <begin position="2"/>
        <end position="123"/>
    </location>
</feature>
<evidence type="ECO:0000256" key="7">
    <source>
        <dbReference type="ARBA" id="ARBA00022989"/>
    </source>
</evidence>
<evidence type="ECO:0000256" key="4">
    <source>
        <dbReference type="ARBA" id="ARBA00022692"/>
    </source>
</evidence>
<dbReference type="Pfam" id="PF00520">
    <property type="entry name" value="Ion_trans"/>
    <property type="match status" value="1"/>
</dbReference>
<keyword evidence="3" id="KW-0633">Potassium transport</keyword>
<evidence type="ECO:0000256" key="1">
    <source>
        <dbReference type="ARBA" id="ARBA00004141"/>
    </source>
</evidence>
<keyword evidence="10" id="KW-0407">Ion channel</keyword>
<evidence type="ECO:0000256" key="10">
    <source>
        <dbReference type="ARBA" id="ARBA00023303"/>
    </source>
</evidence>
<keyword evidence="6" id="KW-0630">Potassium</keyword>
<comment type="caution">
    <text evidence="13">The sequence shown here is derived from an EMBL/GenBank/DDBJ whole genome shotgun (WGS) entry which is preliminary data.</text>
</comment>
<name>A0A8S4ABD5_9EUPU</name>
<keyword evidence="2" id="KW-0813">Transport</keyword>
<evidence type="ECO:0000256" key="11">
    <source>
        <dbReference type="SAM" id="Phobius"/>
    </source>
</evidence>
<evidence type="ECO:0000259" key="12">
    <source>
        <dbReference type="Pfam" id="PF00520"/>
    </source>
</evidence>
<keyword evidence="7 11" id="KW-1133">Transmembrane helix</keyword>
<dbReference type="EMBL" id="CAJHNH020008223">
    <property type="protein sequence ID" value="CAG5135361.1"/>
    <property type="molecule type" value="Genomic_DNA"/>
</dbReference>
<evidence type="ECO:0000256" key="5">
    <source>
        <dbReference type="ARBA" id="ARBA00022826"/>
    </source>
</evidence>
<proteinExistence type="predicted"/>
<evidence type="ECO:0000256" key="9">
    <source>
        <dbReference type="ARBA" id="ARBA00023136"/>
    </source>
</evidence>
<dbReference type="Proteomes" id="UP000678393">
    <property type="component" value="Unassembled WGS sequence"/>
</dbReference>
<evidence type="ECO:0000256" key="3">
    <source>
        <dbReference type="ARBA" id="ARBA00022538"/>
    </source>
</evidence>
<dbReference type="GO" id="GO:0005249">
    <property type="term" value="F:voltage-gated potassium channel activity"/>
    <property type="evidence" value="ECO:0007669"/>
    <property type="project" value="InterPro"/>
</dbReference>
<dbReference type="AlphaFoldDB" id="A0A8S4ABD5"/>
<dbReference type="PANTHER" id="PTHR11537:SF254">
    <property type="entry name" value="POTASSIUM VOLTAGE-GATED CHANNEL PROTEIN SHAB"/>
    <property type="match status" value="1"/>
</dbReference>
<feature type="transmembrane region" description="Helical" evidence="11">
    <location>
        <begin position="96"/>
        <end position="116"/>
    </location>
</feature>
<reference evidence="13" key="1">
    <citation type="submission" date="2021-04" db="EMBL/GenBank/DDBJ databases">
        <authorList>
            <consortium name="Molecular Ecology Group"/>
        </authorList>
    </citation>
    <scope>NUCLEOTIDE SEQUENCE</scope>
</reference>
<keyword evidence="9 11" id="KW-0472">Membrane</keyword>
<dbReference type="GO" id="GO:0001508">
    <property type="term" value="P:action potential"/>
    <property type="evidence" value="ECO:0007669"/>
    <property type="project" value="TreeGrafter"/>
</dbReference>
<keyword evidence="4 11" id="KW-0812">Transmembrane</keyword>
<dbReference type="Gene3D" id="1.10.287.70">
    <property type="match status" value="1"/>
</dbReference>
<accession>A0A8S4ABD5</accession>
<dbReference type="PANTHER" id="PTHR11537">
    <property type="entry name" value="VOLTAGE-GATED POTASSIUM CHANNEL"/>
    <property type="match status" value="1"/>
</dbReference>
<dbReference type="InterPro" id="IPR005821">
    <property type="entry name" value="Ion_trans_dom"/>
</dbReference>
<protein>
    <recommendedName>
        <fullName evidence="12">Ion transport domain-containing protein</fullName>
    </recommendedName>
</protein>
<comment type="subcellular location">
    <subcellularLocation>
        <location evidence="1">Membrane</location>
        <topology evidence="1">Multi-pass membrane protein</topology>
    </subcellularLocation>
</comment>
<feature type="transmembrane region" description="Helical" evidence="11">
    <location>
        <begin position="36"/>
        <end position="57"/>
    </location>
</feature>
<evidence type="ECO:0000313" key="14">
    <source>
        <dbReference type="Proteomes" id="UP000678393"/>
    </source>
</evidence>
<keyword evidence="5" id="KW-0631">Potassium channel</keyword>
<dbReference type="SUPFAM" id="SSF81324">
    <property type="entry name" value="Voltage-gated potassium channels"/>
    <property type="match status" value="1"/>
</dbReference>
<dbReference type="GO" id="GO:0008076">
    <property type="term" value="C:voltage-gated potassium channel complex"/>
    <property type="evidence" value="ECO:0007669"/>
    <property type="project" value="InterPro"/>
</dbReference>
<evidence type="ECO:0000313" key="13">
    <source>
        <dbReference type="EMBL" id="CAG5135361.1"/>
    </source>
</evidence>
<dbReference type="OrthoDB" id="433309at2759"/>
<keyword evidence="14" id="KW-1185">Reference proteome</keyword>
<evidence type="ECO:0000256" key="6">
    <source>
        <dbReference type="ARBA" id="ARBA00022958"/>
    </source>
</evidence>
<dbReference type="InterPro" id="IPR028325">
    <property type="entry name" value="VG_K_chnl"/>
</dbReference>
<gene>
    <name evidence="13" type="ORF">CUNI_LOCUS20919</name>
</gene>